<dbReference type="InterPro" id="IPR029058">
    <property type="entry name" value="AB_hydrolase_fold"/>
</dbReference>
<gene>
    <name evidence="2" type="ORF">INS88_05715</name>
</gene>
<dbReference type="RefSeq" id="WP_197550629.1">
    <property type="nucleotide sequence ID" value="NZ_CP063213.1"/>
</dbReference>
<reference evidence="2 3" key="1">
    <citation type="submission" date="2020-10" db="EMBL/GenBank/DDBJ databases">
        <title>Trueperella pecoris sp. nov. isolated from bovine and porcine specimens.</title>
        <authorList>
            <person name="Schoenecker L."/>
            <person name="Schnydrig P."/>
            <person name="Brodard I."/>
            <person name="Thomann A."/>
            <person name="Hemphill A."/>
            <person name="Rodriguez-Campos S."/>
            <person name="Perreten V."/>
            <person name="Jores J."/>
            <person name="Kittl S."/>
        </authorList>
    </citation>
    <scope>NUCLEOTIDE SEQUENCE [LARGE SCALE GENOMIC DNA]</scope>
    <source>
        <strain evidence="2 3">15A0121</strain>
    </source>
</reference>
<accession>A0A7M1QRL9</accession>
<organism evidence="2 3">
    <name type="scientific">Trueperella pecoris</name>
    <dbReference type="NCBI Taxonomy" id="2733571"/>
    <lineage>
        <taxon>Bacteria</taxon>
        <taxon>Bacillati</taxon>
        <taxon>Actinomycetota</taxon>
        <taxon>Actinomycetes</taxon>
        <taxon>Actinomycetales</taxon>
        <taxon>Actinomycetaceae</taxon>
        <taxon>Trueperella</taxon>
    </lineage>
</organism>
<dbReference type="PANTHER" id="PTHR43265">
    <property type="entry name" value="ESTERASE ESTD"/>
    <property type="match status" value="1"/>
</dbReference>
<evidence type="ECO:0000259" key="1">
    <source>
        <dbReference type="Pfam" id="PF00326"/>
    </source>
</evidence>
<accession>A0A8A5U1I4</accession>
<keyword evidence="3" id="KW-1185">Reference proteome</keyword>
<evidence type="ECO:0000313" key="2">
    <source>
        <dbReference type="EMBL" id="QOR44802.1"/>
    </source>
</evidence>
<dbReference type="AlphaFoldDB" id="A0A7M1QRL9"/>
<evidence type="ECO:0000313" key="3">
    <source>
        <dbReference type="Proteomes" id="UP000595053"/>
    </source>
</evidence>
<dbReference type="GO" id="GO:0006508">
    <property type="term" value="P:proteolysis"/>
    <property type="evidence" value="ECO:0007669"/>
    <property type="project" value="InterPro"/>
</dbReference>
<dbReference type="PANTHER" id="PTHR43265:SF1">
    <property type="entry name" value="ESTERASE ESTD"/>
    <property type="match status" value="1"/>
</dbReference>
<sequence length="511" mass="55308">MAARPEDAGTARILSARTGARRRVPLVLTWVLAVLVLGAWGAWAGPGWNPQPMTNLIVPQTASTAIISAVNTPRLGAFEVASSIHEVALSDGQKIQVTLREPVGKEGQSPAIVFLHGTGTFTHKAFAQHATWLASTGIVTAVPDKLLNHYSAFERDYVGLSKEYQAVATWLRAQGSVYAREVGYYGESEGALIAPIAVVNDADAAFLVLVSDPAMPIREQGAFAADAYLRKLGAPSALYQAIPRLISGAIADGNFLYATFDPGPYHERITVPVMMAYGTKDLSMPIVQGPIRVAEDLKEAGNDDLVLRYYKDADHGLRIDKELQSQPYQDISDFINGLPSSVRMSPAVAGAQPRQDYTAQTLETPRWFGSGDAMAAILASGLMLTLLGSLLMIGGRLPWARRQTYRGVGRPILASGVLITLTWLAFLAYVMAVARLALSYETNRWVVQGGVLGVQILGLLALFFLVFAASRWYARPMLTRRAGASLRVVVTGQILLLFALAYWGIYPSPFF</sequence>
<dbReference type="Pfam" id="PF00326">
    <property type="entry name" value="Peptidase_S9"/>
    <property type="match status" value="1"/>
</dbReference>
<dbReference type="SUPFAM" id="SSF53474">
    <property type="entry name" value="alpha/beta-Hydrolases"/>
    <property type="match status" value="1"/>
</dbReference>
<dbReference type="InterPro" id="IPR053145">
    <property type="entry name" value="AB_hydrolase_Est10"/>
</dbReference>
<dbReference type="Proteomes" id="UP000595053">
    <property type="component" value="Chromosome"/>
</dbReference>
<protein>
    <submittedName>
        <fullName evidence="2">Prolyl oligopeptidase family serine peptidase</fullName>
    </submittedName>
</protein>
<feature type="domain" description="Peptidase S9 prolyl oligopeptidase catalytic" evidence="1">
    <location>
        <begin position="162"/>
        <end position="336"/>
    </location>
</feature>
<dbReference type="InterPro" id="IPR001375">
    <property type="entry name" value="Peptidase_S9_cat"/>
</dbReference>
<proteinExistence type="predicted"/>
<dbReference type="GO" id="GO:0052689">
    <property type="term" value="F:carboxylic ester hydrolase activity"/>
    <property type="evidence" value="ECO:0007669"/>
    <property type="project" value="TreeGrafter"/>
</dbReference>
<dbReference type="EMBL" id="CP063213">
    <property type="protein sequence ID" value="QOR44802.1"/>
    <property type="molecule type" value="Genomic_DNA"/>
</dbReference>
<dbReference type="Gene3D" id="3.40.50.1820">
    <property type="entry name" value="alpha/beta hydrolase"/>
    <property type="match status" value="1"/>
</dbReference>
<name>A0A7M1QRL9_9ACTO</name>
<dbReference type="GO" id="GO:0008236">
    <property type="term" value="F:serine-type peptidase activity"/>
    <property type="evidence" value="ECO:0007669"/>
    <property type="project" value="InterPro"/>
</dbReference>